<accession>A0A9P4J3A8</accession>
<dbReference type="EMBL" id="ML996087">
    <property type="protein sequence ID" value="KAF2151609.1"/>
    <property type="molecule type" value="Genomic_DNA"/>
</dbReference>
<dbReference type="PROSITE" id="PS00570">
    <property type="entry name" value="RING_HYDROXYL_ALPHA"/>
    <property type="match status" value="1"/>
</dbReference>
<dbReference type="InterPro" id="IPR015879">
    <property type="entry name" value="Ring_hydroxy_dOase_asu_C_dom"/>
</dbReference>
<name>A0A9P4J3A8_9PEZI</name>
<dbReference type="PRINTS" id="PR00090">
    <property type="entry name" value="RNGDIOXGNASE"/>
</dbReference>
<keyword evidence="8" id="KW-0479">Metal-binding</keyword>
<evidence type="ECO:0000256" key="5">
    <source>
        <dbReference type="ARBA" id="ARBA00012763"/>
    </source>
</evidence>
<comment type="caution">
    <text evidence="15">The sequence shown here is derived from an EMBL/GenBank/DDBJ whole genome shotgun (WGS) entry which is preliminary data.</text>
</comment>
<comment type="catalytic activity">
    <reaction evidence="13">
        <text>choline + 2 reduced [2Fe-2S]-[ferredoxin] + O2 + 2 H(+) = betaine aldehyde hydrate + 2 oxidized [2Fe-2S]-[ferredoxin] + H2O</text>
        <dbReference type="Rhea" id="RHEA:17769"/>
        <dbReference type="Rhea" id="RHEA-COMP:10000"/>
        <dbReference type="Rhea" id="RHEA-COMP:10001"/>
        <dbReference type="ChEBI" id="CHEBI:15354"/>
        <dbReference type="ChEBI" id="CHEBI:15377"/>
        <dbReference type="ChEBI" id="CHEBI:15378"/>
        <dbReference type="ChEBI" id="CHEBI:15379"/>
        <dbReference type="ChEBI" id="CHEBI:15870"/>
        <dbReference type="ChEBI" id="CHEBI:33737"/>
        <dbReference type="ChEBI" id="CHEBI:33738"/>
        <dbReference type="EC" id="1.14.15.7"/>
    </reaction>
</comment>
<evidence type="ECO:0000256" key="11">
    <source>
        <dbReference type="ARBA" id="ARBA00023014"/>
    </source>
</evidence>
<evidence type="ECO:0000256" key="7">
    <source>
        <dbReference type="ARBA" id="ARBA00022714"/>
    </source>
</evidence>
<keyword evidence="10" id="KW-0408">Iron</keyword>
<dbReference type="SUPFAM" id="SSF55961">
    <property type="entry name" value="Bet v1-like"/>
    <property type="match status" value="1"/>
</dbReference>
<dbReference type="AlphaFoldDB" id="A0A9P4J3A8"/>
<evidence type="ECO:0000256" key="2">
    <source>
        <dbReference type="ARBA" id="ARBA00002149"/>
    </source>
</evidence>
<evidence type="ECO:0000256" key="1">
    <source>
        <dbReference type="ARBA" id="ARBA00001962"/>
    </source>
</evidence>
<dbReference type="Proteomes" id="UP000799439">
    <property type="component" value="Unassembled WGS sequence"/>
</dbReference>
<evidence type="ECO:0000259" key="14">
    <source>
        <dbReference type="PROSITE" id="PS51296"/>
    </source>
</evidence>
<dbReference type="CDD" id="cd00680">
    <property type="entry name" value="RHO_alpha_C"/>
    <property type="match status" value="1"/>
</dbReference>
<keyword evidence="11" id="KW-0411">Iron-sulfur</keyword>
<evidence type="ECO:0000313" key="15">
    <source>
        <dbReference type="EMBL" id="KAF2151609.1"/>
    </source>
</evidence>
<dbReference type="SUPFAM" id="SSF50022">
    <property type="entry name" value="ISP domain"/>
    <property type="match status" value="1"/>
</dbReference>
<dbReference type="InterPro" id="IPR015881">
    <property type="entry name" value="ARHD_Rieske_2Fe_2S"/>
</dbReference>
<proteinExistence type="inferred from homology"/>
<comment type="similarity">
    <text evidence="4">Belongs to the choline monooxygenase family.</text>
</comment>
<dbReference type="Pfam" id="PF00848">
    <property type="entry name" value="Ring_hydroxyl_A"/>
    <property type="match status" value="1"/>
</dbReference>
<dbReference type="Gene3D" id="2.102.10.10">
    <property type="entry name" value="Rieske [2Fe-2S] iron-sulphur domain"/>
    <property type="match status" value="1"/>
</dbReference>
<organism evidence="15 16">
    <name type="scientific">Myriangium duriaei CBS 260.36</name>
    <dbReference type="NCBI Taxonomy" id="1168546"/>
    <lineage>
        <taxon>Eukaryota</taxon>
        <taxon>Fungi</taxon>
        <taxon>Dikarya</taxon>
        <taxon>Ascomycota</taxon>
        <taxon>Pezizomycotina</taxon>
        <taxon>Dothideomycetes</taxon>
        <taxon>Dothideomycetidae</taxon>
        <taxon>Myriangiales</taxon>
        <taxon>Myriangiaceae</taxon>
        <taxon>Myriangium</taxon>
    </lineage>
</organism>
<keyword evidence="7" id="KW-0001">2Fe-2S</keyword>
<evidence type="ECO:0000256" key="8">
    <source>
        <dbReference type="ARBA" id="ARBA00022723"/>
    </source>
</evidence>
<evidence type="ECO:0000256" key="3">
    <source>
        <dbReference type="ARBA" id="ARBA00004866"/>
    </source>
</evidence>
<evidence type="ECO:0000256" key="13">
    <source>
        <dbReference type="ARBA" id="ARBA00049097"/>
    </source>
</evidence>
<dbReference type="Gene3D" id="3.90.380.10">
    <property type="entry name" value="Naphthalene 1,2-dioxygenase Alpha Subunit, Chain A, domain 1"/>
    <property type="match status" value="2"/>
</dbReference>
<evidence type="ECO:0000256" key="4">
    <source>
        <dbReference type="ARBA" id="ARBA00010848"/>
    </source>
</evidence>
<evidence type="ECO:0000256" key="12">
    <source>
        <dbReference type="ARBA" id="ARBA00023027"/>
    </source>
</evidence>
<comment type="pathway">
    <text evidence="3">Amine and polyamine biosynthesis; betaine biosynthesis via choline pathway; betaine aldehyde from choline (monooxygenase route): step 1/1.</text>
</comment>
<sequence length="413" mass="47740">MVFSYFGFGSSNTTSKKDELTAVRALPASWYTSQEMYELERRAIFSRKWLLATHSLRVKQPGDFLRMNIAGYDFVISRNRTDKINAFHNVCRHRAYPVVEKQEGNAKILACRYHGWSYGLNGRLAKAPGYSDLSGFDKSQNGLLPIHVHIDVNGFIWINMDSSPTPENAWEDDFLGVDTQKRYETYNFSDYDFDHTWEIDAHYNWKLGADNYNECYHCLTTHPDLQSLANLETYDVRPEAGHIQHDPQNTEAQKEADFRVATTWYFPNSSTNILPQLFFIQRFSPKSPTESKITYEVYRNRQASDDAFKLVDTMYKRVMGEDKVLCDAAQRNLSTGIFINGEMHPKMEKGPLFFQKSVRDTVTAHHKREQQANQEIWPARPKLPASKNSLISQEDIDFCSGLTCSANRDELVW</sequence>
<evidence type="ECO:0000256" key="10">
    <source>
        <dbReference type="ARBA" id="ARBA00023004"/>
    </source>
</evidence>
<dbReference type="InterPro" id="IPR017941">
    <property type="entry name" value="Rieske_2Fe-2S"/>
</dbReference>
<evidence type="ECO:0000256" key="6">
    <source>
        <dbReference type="ARBA" id="ARBA00014931"/>
    </source>
</evidence>
<protein>
    <recommendedName>
        <fullName evidence="6">Choline monooxygenase, chloroplastic</fullName>
        <ecNumber evidence="5">1.14.15.7</ecNumber>
    </recommendedName>
</protein>
<reference evidence="15" key="1">
    <citation type="journal article" date="2020" name="Stud. Mycol.">
        <title>101 Dothideomycetes genomes: a test case for predicting lifestyles and emergence of pathogens.</title>
        <authorList>
            <person name="Haridas S."/>
            <person name="Albert R."/>
            <person name="Binder M."/>
            <person name="Bloem J."/>
            <person name="Labutti K."/>
            <person name="Salamov A."/>
            <person name="Andreopoulos B."/>
            <person name="Baker S."/>
            <person name="Barry K."/>
            <person name="Bills G."/>
            <person name="Bluhm B."/>
            <person name="Cannon C."/>
            <person name="Castanera R."/>
            <person name="Culley D."/>
            <person name="Daum C."/>
            <person name="Ezra D."/>
            <person name="Gonzalez J."/>
            <person name="Henrissat B."/>
            <person name="Kuo A."/>
            <person name="Liang C."/>
            <person name="Lipzen A."/>
            <person name="Lutzoni F."/>
            <person name="Magnuson J."/>
            <person name="Mondo S."/>
            <person name="Nolan M."/>
            <person name="Ohm R."/>
            <person name="Pangilinan J."/>
            <person name="Park H.-J."/>
            <person name="Ramirez L."/>
            <person name="Alfaro M."/>
            <person name="Sun H."/>
            <person name="Tritt A."/>
            <person name="Yoshinaga Y."/>
            <person name="Zwiers L.-H."/>
            <person name="Turgeon B."/>
            <person name="Goodwin S."/>
            <person name="Spatafora J."/>
            <person name="Crous P."/>
            <person name="Grigoriev I."/>
        </authorList>
    </citation>
    <scope>NUCLEOTIDE SEQUENCE</scope>
    <source>
        <strain evidence="15">CBS 260.36</strain>
    </source>
</reference>
<evidence type="ECO:0000256" key="9">
    <source>
        <dbReference type="ARBA" id="ARBA00023002"/>
    </source>
</evidence>
<dbReference type="OrthoDB" id="426882at2759"/>
<dbReference type="PANTHER" id="PTHR43756:SF5">
    <property type="entry name" value="CHOLINE MONOOXYGENASE, CHLOROPLASTIC"/>
    <property type="match status" value="1"/>
</dbReference>
<dbReference type="InterPro" id="IPR036922">
    <property type="entry name" value="Rieske_2Fe-2S_sf"/>
</dbReference>
<keyword evidence="16" id="KW-1185">Reference proteome</keyword>
<dbReference type="GO" id="GO:0005506">
    <property type="term" value="F:iron ion binding"/>
    <property type="evidence" value="ECO:0007669"/>
    <property type="project" value="InterPro"/>
</dbReference>
<dbReference type="InterPro" id="IPR001663">
    <property type="entry name" value="Rng_hydr_dOase-A"/>
</dbReference>
<keyword evidence="9" id="KW-0560">Oxidoreductase</keyword>
<gene>
    <name evidence="15" type="ORF">K461DRAFT_294511</name>
</gene>
<dbReference type="PROSITE" id="PS51296">
    <property type="entry name" value="RIESKE"/>
    <property type="match status" value="1"/>
</dbReference>
<comment type="cofactor">
    <cofactor evidence="1">
        <name>Fe cation</name>
        <dbReference type="ChEBI" id="CHEBI:24875"/>
    </cofactor>
</comment>
<dbReference type="GO" id="GO:0051537">
    <property type="term" value="F:2 iron, 2 sulfur cluster binding"/>
    <property type="evidence" value="ECO:0007669"/>
    <property type="project" value="UniProtKB-KW"/>
</dbReference>
<dbReference type="GO" id="GO:0019133">
    <property type="term" value="F:choline monooxygenase activity"/>
    <property type="evidence" value="ECO:0007669"/>
    <property type="project" value="UniProtKB-EC"/>
</dbReference>
<feature type="domain" description="Rieske" evidence="14">
    <location>
        <begin position="49"/>
        <end position="158"/>
    </location>
</feature>
<dbReference type="PANTHER" id="PTHR43756">
    <property type="entry name" value="CHOLINE MONOOXYGENASE, CHLOROPLASTIC"/>
    <property type="match status" value="1"/>
</dbReference>
<dbReference type="EC" id="1.14.15.7" evidence="5"/>
<dbReference type="CDD" id="cd03469">
    <property type="entry name" value="Rieske_RO_Alpha_N"/>
    <property type="match status" value="1"/>
</dbReference>
<dbReference type="Pfam" id="PF00355">
    <property type="entry name" value="Rieske"/>
    <property type="match status" value="1"/>
</dbReference>
<comment type="function">
    <text evidence="2">Catalyzes the first step of the osmoprotectant glycine betaine synthesis.</text>
</comment>
<evidence type="ECO:0000313" key="16">
    <source>
        <dbReference type="Proteomes" id="UP000799439"/>
    </source>
</evidence>
<keyword evidence="12" id="KW-0520">NAD</keyword>